<dbReference type="PANTHER" id="PTHR41307">
    <property type="entry name" value="MEMBRANE PROTEIN-RELATED"/>
    <property type="match status" value="1"/>
</dbReference>
<reference evidence="3 4" key="1">
    <citation type="submission" date="2020-04" db="EMBL/GenBank/DDBJ databases">
        <authorList>
            <person name="Hitch T.C.A."/>
            <person name="Wylensek D."/>
            <person name="Clavel T."/>
        </authorList>
    </citation>
    <scope>NUCLEOTIDE SEQUENCE [LARGE SCALE GENOMIC DNA]</scope>
    <source>
        <strain evidence="3 4">WB01_D5_05</strain>
    </source>
</reference>
<dbReference type="AlphaFoldDB" id="A0A848CWN7"/>
<feature type="transmembrane region" description="Helical" evidence="1">
    <location>
        <begin position="108"/>
        <end position="127"/>
    </location>
</feature>
<feature type="transmembrane region" description="Helical" evidence="1">
    <location>
        <begin position="199"/>
        <end position="217"/>
    </location>
</feature>
<dbReference type="RefSeq" id="WP_168975551.1">
    <property type="nucleotide sequence ID" value="NZ_JABAGO010000026.1"/>
</dbReference>
<protein>
    <recommendedName>
        <fullName evidence="2">HAAS transmembrane region domain-containing protein</fullName>
    </recommendedName>
</protein>
<feature type="transmembrane region" description="Helical" evidence="1">
    <location>
        <begin position="165"/>
        <end position="192"/>
    </location>
</feature>
<dbReference type="InterPro" id="IPR012963">
    <property type="entry name" value="HAAS_TM"/>
</dbReference>
<dbReference type="SUPFAM" id="SSF158560">
    <property type="entry name" value="BH3980-like"/>
    <property type="match status" value="1"/>
</dbReference>
<gene>
    <name evidence="3" type="ORF">HF838_13885</name>
</gene>
<name>A0A848CWN7_ANEAE</name>
<organism evidence="3 4">
    <name type="scientific">Aneurinibacillus aneurinilyticus</name>
    <name type="common">Bacillus aneurinolyticus</name>
    <dbReference type="NCBI Taxonomy" id="1391"/>
    <lineage>
        <taxon>Bacteria</taxon>
        <taxon>Bacillati</taxon>
        <taxon>Bacillota</taxon>
        <taxon>Bacilli</taxon>
        <taxon>Bacillales</taxon>
        <taxon>Paenibacillaceae</taxon>
        <taxon>Aneurinibacillus group</taxon>
        <taxon>Aneurinibacillus</taxon>
    </lineage>
</organism>
<dbReference type="Pfam" id="PF08006">
    <property type="entry name" value="HAAS_TM"/>
    <property type="match status" value="1"/>
</dbReference>
<proteinExistence type="predicted"/>
<evidence type="ECO:0000256" key="1">
    <source>
        <dbReference type="SAM" id="Phobius"/>
    </source>
</evidence>
<evidence type="ECO:0000259" key="2">
    <source>
        <dbReference type="Pfam" id="PF08006"/>
    </source>
</evidence>
<dbReference type="Proteomes" id="UP000561326">
    <property type="component" value="Unassembled WGS sequence"/>
</dbReference>
<evidence type="ECO:0000313" key="4">
    <source>
        <dbReference type="Proteomes" id="UP000561326"/>
    </source>
</evidence>
<feature type="transmembrane region" description="Helical" evidence="1">
    <location>
        <begin position="139"/>
        <end position="159"/>
    </location>
</feature>
<feature type="transmembrane region" description="Helical" evidence="1">
    <location>
        <begin position="75"/>
        <end position="96"/>
    </location>
</feature>
<comment type="caution">
    <text evidence="3">The sequence shown here is derived from an EMBL/GenBank/DDBJ whole genome shotgun (WGS) entry which is preliminary data.</text>
</comment>
<dbReference type="EMBL" id="JABAGO010000026">
    <property type="protein sequence ID" value="NME99351.1"/>
    <property type="molecule type" value="Genomic_DNA"/>
</dbReference>
<feature type="transmembrane region" description="Helical" evidence="1">
    <location>
        <begin position="223"/>
        <end position="246"/>
    </location>
</feature>
<feature type="domain" description="HAAS transmembrane region" evidence="2">
    <location>
        <begin position="89"/>
        <end position="204"/>
    </location>
</feature>
<accession>A0A848CWN7</accession>
<evidence type="ECO:0000313" key="3">
    <source>
        <dbReference type="EMBL" id="NME99351.1"/>
    </source>
</evidence>
<keyword evidence="1" id="KW-0472">Membrane</keyword>
<sequence length="254" mass="29019">MNLSKKSIDFLENLRAYLFSSRKNEKEIEGIIREVEDRLYEAEKNGENVDDIIRKASKEYMAQLTNEMSSDFEGLIKFIPIMILGAMSYILMGDAIRGEIEYSLLDLIGYPFIFLFSLFLTVALFKYATSNKIPKIKEWLIVGILGITPMILSLLLFYLNSYYELSVIQVGVVGNVIAIVVSSLVFIGIAIWSKTWVTIILPIILFLPEILINMTNLQESTKLILNSIFIPLCVGSFSVIYVLILWKMEKNKTR</sequence>
<dbReference type="PANTHER" id="PTHR41307:SF1">
    <property type="entry name" value="MEMBRANE PROTEIN"/>
    <property type="match status" value="1"/>
</dbReference>
<keyword evidence="1" id="KW-0812">Transmembrane</keyword>
<keyword evidence="1" id="KW-1133">Transmembrane helix</keyword>